<dbReference type="AlphaFoldDB" id="A0A4P6ZGP3"/>
<dbReference type="KEGG" id="csal:NBC122_02035"/>
<dbReference type="Proteomes" id="UP000294419">
    <property type="component" value="Chromosome"/>
</dbReference>
<reference evidence="1 2" key="1">
    <citation type="submission" date="2019-03" db="EMBL/GenBank/DDBJ databases">
        <authorList>
            <person name="Kim H."/>
            <person name="Yu S.-M."/>
        </authorList>
    </citation>
    <scope>NUCLEOTIDE SEQUENCE [LARGE SCALE GENOMIC DNA]</scope>
    <source>
        <strain evidence="1 2">NBC122</strain>
    </source>
</reference>
<gene>
    <name evidence="1" type="ORF">NBC122_02035</name>
</gene>
<evidence type="ECO:0000313" key="1">
    <source>
        <dbReference type="EMBL" id="QBO58843.1"/>
    </source>
</evidence>
<proteinExistence type="predicted"/>
<dbReference type="EMBL" id="CP037954">
    <property type="protein sequence ID" value="QBO58843.1"/>
    <property type="molecule type" value="Genomic_DNA"/>
</dbReference>
<sequence>MKKLMIIASLIMLFSCKKEEKISENKVTTDSLQIVNDSVNVPETLNQINLETFDFPAEVNGCSCYFSKTKEDFHDQKYVYIDDYGNSAFLKIDGKNVKIKMEEGDFDPENFSKTIKNDEFSVTIKGKKIKGLQEVMMFEGTMTVENKKGEKTVTPIYGECGC</sequence>
<dbReference type="PROSITE" id="PS51257">
    <property type="entry name" value="PROKAR_LIPOPROTEIN"/>
    <property type="match status" value="1"/>
</dbReference>
<protein>
    <submittedName>
        <fullName evidence="1">Uncharacterized protein</fullName>
    </submittedName>
</protein>
<name>A0A4P6ZGP3_9FLAO</name>
<evidence type="ECO:0000313" key="2">
    <source>
        <dbReference type="Proteomes" id="UP000294419"/>
    </source>
</evidence>
<organism evidence="1 2">
    <name type="scientific">Chryseobacterium salivictor</name>
    <dbReference type="NCBI Taxonomy" id="2547600"/>
    <lineage>
        <taxon>Bacteria</taxon>
        <taxon>Pseudomonadati</taxon>
        <taxon>Bacteroidota</taxon>
        <taxon>Flavobacteriia</taxon>
        <taxon>Flavobacteriales</taxon>
        <taxon>Weeksellaceae</taxon>
        <taxon>Chryseobacterium group</taxon>
        <taxon>Chryseobacterium</taxon>
    </lineage>
</organism>
<dbReference type="RefSeq" id="WP_133440227.1">
    <property type="nucleotide sequence ID" value="NZ_CP037954.1"/>
</dbReference>
<accession>A0A4P6ZGP3</accession>
<dbReference type="OrthoDB" id="838474at2"/>
<keyword evidence="2" id="KW-1185">Reference proteome</keyword>